<dbReference type="GO" id="GO:0004519">
    <property type="term" value="F:endonuclease activity"/>
    <property type="evidence" value="ECO:0007669"/>
    <property type="project" value="UniProtKB-KW"/>
</dbReference>
<gene>
    <name evidence="2" type="ORF">H7C18_15020</name>
</gene>
<dbReference type="EMBL" id="JACJVO010000018">
    <property type="protein sequence ID" value="MBB6732231.1"/>
    <property type="molecule type" value="Genomic_DNA"/>
</dbReference>
<dbReference type="Gene3D" id="3.90.1570.10">
    <property type="entry name" value="tt1808, chain A"/>
    <property type="match status" value="1"/>
</dbReference>
<keyword evidence="2" id="KW-0540">Nuclease</keyword>
<feature type="domain" description="Putative restriction endonuclease" evidence="1">
    <location>
        <begin position="34"/>
        <end position="205"/>
    </location>
</feature>
<keyword evidence="3" id="KW-1185">Reference proteome</keyword>
<dbReference type="InterPro" id="IPR008538">
    <property type="entry name" value="Uma2"/>
</dbReference>
<evidence type="ECO:0000313" key="2">
    <source>
        <dbReference type="EMBL" id="MBB6732231.1"/>
    </source>
</evidence>
<dbReference type="PANTHER" id="PTHR36558">
    <property type="entry name" value="GLR1098 PROTEIN"/>
    <property type="match status" value="1"/>
</dbReference>
<keyword evidence="2" id="KW-0378">Hydrolase</keyword>
<reference evidence="2 3" key="1">
    <citation type="submission" date="2020-08" db="EMBL/GenBank/DDBJ databases">
        <title>Cohnella phylogeny.</title>
        <authorList>
            <person name="Dunlap C."/>
        </authorList>
    </citation>
    <scope>NUCLEOTIDE SEQUENCE [LARGE SCALE GENOMIC DNA]</scope>
    <source>
        <strain evidence="2 3">CBP 2801</strain>
    </source>
</reference>
<keyword evidence="2" id="KW-0255">Endonuclease</keyword>
<evidence type="ECO:0000313" key="3">
    <source>
        <dbReference type="Proteomes" id="UP000564644"/>
    </source>
</evidence>
<dbReference type="InterPro" id="IPR012296">
    <property type="entry name" value="Nuclease_put_TT1808"/>
</dbReference>
<dbReference type="PANTHER" id="PTHR36558:SF1">
    <property type="entry name" value="RESTRICTION ENDONUCLEASE DOMAIN-CONTAINING PROTEIN-RELATED"/>
    <property type="match status" value="1"/>
</dbReference>
<sequence>MKLTKRTELWTTKQSRGGEGVEQALRSDGLSNADYLRWPEGTRMELIGGEPHAMTPAPSRQHQRVLGALFVQFSNFLHGKSCEVYAVPFDVRLPEGGEADEDTMTVVQPDITLVCDPSKLDDRGCKGAPDLVVEVISPASIKLDLTVKKSLYERAGVKEYWIVYPAEKIILVHLLNGEGKYESLDTYSADDTVTVSVLPGMSFATEEIF</sequence>
<dbReference type="Pfam" id="PF05685">
    <property type="entry name" value="Uma2"/>
    <property type="match status" value="1"/>
</dbReference>
<dbReference type="InterPro" id="IPR011335">
    <property type="entry name" value="Restrct_endonuc-II-like"/>
</dbReference>
<organism evidence="2 3">
    <name type="scientific">Cohnella zeiphila</name>
    <dbReference type="NCBI Taxonomy" id="2761120"/>
    <lineage>
        <taxon>Bacteria</taxon>
        <taxon>Bacillati</taxon>
        <taxon>Bacillota</taxon>
        <taxon>Bacilli</taxon>
        <taxon>Bacillales</taxon>
        <taxon>Paenibacillaceae</taxon>
        <taxon>Cohnella</taxon>
    </lineage>
</organism>
<dbReference type="AlphaFoldDB" id="A0A7X0VVT0"/>
<accession>A0A7X0VVT0</accession>
<protein>
    <submittedName>
        <fullName evidence="2">Uma2 family endonuclease</fullName>
    </submittedName>
</protein>
<name>A0A7X0VVT0_9BACL</name>
<dbReference type="Proteomes" id="UP000564644">
    <property type="component" value="Unassembled WGS sequence"/>
</dbReference>
<comment type="caution">
    <text evidence="2">The sequence shown here is derived from an EMBL/GenBank/DDBJ whole genome shotgun (WGS) entry which is preliminary data.</text>
</comment>
<dbReference type="CDD" id="cd06260">
    <property type="entry name" value="DUF820-like"/>
    <property type="match status" value="1"/>
</dbReference>
<dbReference type="SUPFAM" id="SSF52980">
    <property type="entry name" value="Restriction endonuclease-like"/>
    <property type="match status" value="1"/>
</dbReference>
<proteinExistence type="predicted"/>
<evidence type="ECO:0000259" key="1">
    <source>
        <dbReference type="Pfam" id="PF05685"/>
    </source>
</evidence>